<dbReference type="Gene3D" id="3.40.50.150">
    <property type="entry name" value="Vaccinia Virus protein VP39"/>
    <property type="match status" value="1"/>
</dbReference>
<dbReference type="Proteomes" id="UP000704176">
    <property type="component" value="Unassembled WGS sequence"/>
</dbReference>
<feature type="compositionally biased region" description="Low complexity" evidence="2">
    <location>
        <begin position="424"/>
        <end position="455"/>
    </location>
</feature>
<dbReference type="InterPro" id="IPR026741">
    <property type="entry name" value="SNO"/>
</dbReference>
<gene>
    <name evidence="5" type="ORF">K9B37_21950</name>
</gene>
<dbReference type="InterPro" id="IPR039187">
    <property type="entry name" value="SNO_AAA"/>
</dbReference>
<comment type="similarity">
    <text evidence="1">Belongs to the SBNO family.</text>
</comment>
<dbReference type="InterPro" id="IPR029063">
    <property type="entry name" value="SAM-dependent_MTases_sf"/>
</dbReference>
<evidence type="ECO:0000256" key="2">
    <source>
        <dbReference type="SAM" id="MobiDB-lite"/>
    </source>
</evidence>
<dbReference type="CDD" id="cd02440">
    <property type="entry name" value="AdoMet_MTases"/>
    <property type="match status" value="1"/>
</dbReference>
<feature type="domain" description="Strawberry notch helicase C" evidence="3">
    <location>
        <begin position="1023"/>
        <end position="1180"/>
    </location>
</feature>
<feature type="region of interest" description="Disordered" evidence="2">
    <location>
        <begin position="420"/>
        <end position="481"/>
    </location>
</feature>
<dbReference type="Pfam" id="PF13871">
    <property type="entry name" value="Helicase_C_4"/>
    <property type="match status" value="1"/>
</dbReference>
<comment type="caution">
    <text evidence="5">The sequence shown here is derived from an EMBL/GenBank/DDBJ whole genome shotgun (WGS) entry which is preliminary data.</text>
</comment>
<dbReference type="RefSeq" id="WP_224315677.1">
    <property type="nucleotide sequence ID" value="NZ_JAIRBM010000024.1"/>
</dbReference>
<dbReference type="PANTHER" id="PTHR12706:SF30">
    <property type="entry name" value="PROTEIN STRAWBERRY NOTCH-RELATED"/>
    <property type="match status" value="1"/>
</dbReference>
<evidence type="ECO:0000259" key="3">
    <source>
        <dbReference type="Pfam" id="PF13871"/>
    </source>
</evidence>
<organism evidence="5 6">
    <name type="scientific">Microvirga puerhi</name>
    <dbReference type="NCBI Taxonomy" id="2876078"/>
    <lineage>
        <taxon>Bacteria</taxon>
        <taxon>Pseudomonadati</taxon>
        <taxon>Pseudomonadota</taxon>
        <taxon>Alphaproteobacteria</taxon>
        <taxon>Hyphomicrobiales</taxon>
        <taxon>Methylobacteriaceae</taxon>
        <taxon>Microvirga</taxon>
    </lineage>
</organism>
<sequence length="1913" mass="208760">MVGIAPYRFKERAAYLDLDSTAEITNRYLRFKELYPSLSADGEGRFLITNRFGEDIIEASGGERSFVSKNGRIVSEYEINTPSRFFRATDGTSFRECAAHIAVAMLRGSPLQRDDLTRYLVAAGGETLGYSVADLREEIEAAISSRLAASTALDVKRALSTRANDALPRLTAADERSGTRMVYQQYSTPYPVAAAAQIALGITSSDRILEPTAGNGTLISVSAATGAAIHAIELEEGRHERLSNTFPGFEIERGDFLELEKAVPGAFTAVLANPPFGSVERHKIPILNGSISVSKLEQEIAIKALEKLTVGNQSRGFVILPADMVNPGRINDATRPFDTYARCAFEEVHVVGLEGSLYSRMGTNFPTLIYVLKGKRSELRPLAEISETRPDQVPVFETFEDLFLWAESLAPIAEAENTVQADVPQSQEQTASVQQTVSVQPARRSRRQSQAAEAPSEQRDIPTAENDPVVVSETESKEDELHEVDLVNDLEEDLFTRRYEPFSQVGEGTTVIQKTLQGPISSALRTLESSLEASIDTYVAQQLGITETALADRFSPEQVDALALMCFAHSKGRGFLIADLMGVGKGRSLAGACLKAFHEGNPVIFMTEKSSLFSDFLTRDIPDAFGVGVRELHESSALTPVIFNADSNATVRDENGSILFRTKSQDLDSLNSNGIPIDTNFIGITYSQFQVSSGKWKFQRIQEYVSKLAAAGRPPTLLLDEAHKAAGEDSISGLRTTALMSAVWQAGGKVVYSSATPLKSGKNVRLYEAVLPDTGLSPEHLISVIESNPLALQEILSMEMAREGLMISREINSTGGVREFVSLEALDGPKLAAVREKVDRAAHFLEQLVELGDQARAVAQAVARRAHAGSAATQSKTVVETTSPVTQFHHYSQYLMLACKGVFALDMIASTLASGRKVVVALESTGAALLDDLLAEYQGEEAEVILNKLPDIGDVLKRNAKSLKKARIVDGLGESTEIELPMLEPLIERFCAEVEGEDFSLLNVCPIEHIREELESHGIPTDEISGRSRRLERTPDGRWKVTSWKQNDRIGAVSRFNNGAVDVQFLNGSGATGISLHASPKTGIDLRPRTMLKLQLQREVTAERQIEGRINRFGQVHAPEYLVPMTGFAADDRLCQLFNRHNRNLTATSTATRENKSNISEALDLFNPVGENVVEKYLKEHNDLAERLDINPEGEGVVRKLLGRLVCLPIALQESVLADLDSAFQLEIDTLSARGINPLKLSHYDWRAGVTTKSVLLAGDENSAGMGQRPIKLVELAYFEKVLPLSYQALTDAHKLGRELWFDKTLSRHCFAPELLDVAGWRTAASNSMMPAPLDLSHSVFDTRFGRGAADDLLKKAPLSVESAQEHFDGAFKKLFGSSTSWNLDRKWFLADISKLEGLERAVFRAVRDALLLEACSDWLTPGALLALPPDLCPALAGTSIGQRALDNRGPGELAMPVPMAVTGVYGPVEKGDPLSIAKWEIRAMVPGEQHQITFTLSSIQAALEESSRSLAAQESSLDPVQWVKRASLDRPQMAEAFISTGFASLDNTASPFAQVMGAKWLADTFADLDRSLPAPELVSKAIEPMFDRAPAGDLRRSRLALQGNLFMAVRVAGRHFGEKAIFTDDAGNIQHAILLKQGKEKDLLAGLRSSVALIAKDIKATDPVLFAHDATELYGYLVSPPDSYRYQSYFGRERSVISSLISKVIADGDPSDRLVTAVDQDLEQIFARLQGEIRSPMPGMLIVGADPPALEDGKMPFAPNDSITSRQLWGRSQEENDALARIGKGLGGGSIVIRPHGNMNRMGVGVIVSRKCELLKEMPDLTSHASNRMPTPSGRENTVLKGGAIYAESFSANVADLIKRGNERFGGLRAYGGMCDMLNALESVGTELRRRLISQPDPEPLVIEHASLRMSP</sequence>
<dbReference type="SUPFAM" id="SSF52540">
    <property type="entry name" value="P-loop containing nucleoside triphosphate hydrolases"/>
    <property type="match status" value="1"/>
</dbReference>
<dbReference type="Pfam" id="PF13872">
    <property type="entry name" value="AAA_34"/>
    <property type="match status" value="1"/>
</dbReference>
<accession>A0ABS7VUX3</accession>
<dbReference type="InterPro" id="IPR027417">
    <property type="entry name" value="P-loop_NTPase"/>
</dbReference>
<protein>
    <submittedName>
        <fullName evidence="5">Strawberry notch family protein</fullName>
    </submittedName>
</protein>
<dbReference type="PANTHER" id="PTHR12706">
    <property type="entry name" value="STRAWBERRY NOTCH-RELATED"/>
    <property type="match status" value="1"/>
</dbReference>
<feature type="domain" description="Strawberry notch AAA" evidence="4">
    <location>
        <begin position="546"/>
        <end position="814"/>
    </location>
</feature>
<evidence type="ECO:0000259" key="4">
    <source>
        <dbReference type="Pfam" id="PF13872"/>
    </source>
</evidence>
<evidence type="ECO:0000313" key="5">
    <source>
        <dbReference type="EMBL" id="MBZ6078925.1"/>
    </source>
</evidence>
<proteinExistence type="inferred from homology"/>
<dbReference type="InterPro" id="IPR026937">
    <property type="entry name" value="SBNO_Helicase_C_dom"/>
</dbReference>
<name>A0ABS7VUX3_9HYPH</name>
<keyword evidence="6" id="KW-1185">Reference proteome</keyword>
<evidence type="ECO:0000313" key="6">
    <source>
        <dbReference type="Proteomes" id="UP000704176"/>
    </source>
</evidence>
<dbReference type="SUPFAM" id="SSF53335">
    <property type="entry name" value="S-adenosyl-L-methionine-dependent methyltransferases"/>
    <property type="match status" value="1"/>
</dbReference>
<evidence type="ECO:0000256" key="1">
    <source>
        <dbReference type="ARBA" id="ARBA00006992"/>
    </source>
</evidence>
<dbReference type="EMBL" id="JAIRBM010000024">
    <property type="protein sequence ID" value="MBZ6078925.1"/>
    <property type="molecule type" value="Genomic_DNA"/>
</dbReference>
<reference evidence="5 6" key="1">
    <citation type="submission" date="2021-09" db="EMBL/GenBank/DDBJ databases">
        <title>The complete genome sequence of a new microorganism.</title>
        <authorList>
            <person name="Zi Z."/>
        </authorList>
    </citation>
    <scope>NUCLEOTIDE SEQUENCE [LARGE SCALE GENOMIC DNA]</scope>
    <source>
        <strain evidence="5 6">WGZ8</strain>
    </source>
</reference>